<dbReference type="PANTHER" id="PTHR22916:SF3">
    <property type="entry name" value="UDP-GLCNAC:BETAGAL BETA-1,3-N-ACETYLGLUCOSAMINYLTRANSFERASE-LIKE PROTEIN 1"/>
    <property type="match status" value="1"/>
</dbReference>
<accession>A0A516GQ84</accession>
<dbReference type="GO" id="GO:0016758">
    <property type="term" value="F:hexosyltransferase activity"/>
    <property type="evidence" value="ECO:0007669"/>
    <property type="project" value="UniProtKB-ARBA"/>
</dbReference>
<organism evidence="2 3">
    <name type="scientific">Formosa sediminum</name>
    <dbReference type="NCBI Taxonomy" id="2594004"/>
    <lineage>
        <taxon>Bacteria</taxon>
        <taxon>Pseudomonadati</taxon>
        <taxon>Bacteroidota</taxon>
        <taxon>Flavobacteriia</taxon>
        <taxon>Flavobacteriales</taxon>
        <taxon>Flavobacteriaceae</taxon>
        <taxon>Formosa</taxon>
    </lineage>
</organism>
<dbReference type="InterPro" id="IPR001173">
    <property type="entry name" value="Glyco_trans_2-like"/>
</dbReference>
<protein>
    <submittedName>
        <fullName evidence="2">Glycosyltransferase family 2 protein</fullName>
    </submittedName>
</protein>
<name>A0A516GQ84_9FLAO</name>
<dbReference type="AlphaFoldDB" id="A0A516GQ84"/>
<dbReference type="EMBL" id="CP041637">
    <property type="protein sequence ID" value="QDO93691.1"/>
    <property type="molecule type" value="Genomic_DNA"/>
</dbReference>
<evidence type="ECO:0000259" key="1">
    <source>
        <dbReference type="Pfam" id="PF00535"/>
    </source>
</evidence>
<feature type="domain" description="Glycosyltransferase 2-like" evidence="1">
    <location>
        <begin position="8"/>
        <end position="125"/>
    </location>
</feature>
<sequence>MINTPLVSVLMTVYNREEFISQAIDSVLKSTYQNWELILVDDGSTDKSLRIIRDYETHDNRIKVFQNKTNLGDYPNRNQAAAYAKGKYLKYVDADDMIYPYGLEQLVFYMEQFPEAGFGLCSLEQDLEKIFPFMLTPEQIYKRHYFEGKLVFHKAPLSSIIRKDVFKAVGGFANVRHFGDSDLWHRLSQRYPLVLMPHGIAWYRKTDGQEASVRRKNPLNRLKTIHSAYKHTVSDNSPLSRKEQEIMKVKFLKLEASAIIFGYRKFGWKKGQEMKKFSGLTYIDIIKNKLG</sequence>
<dbReference type="Proteomes" id="UP000319209">
    <property type="component" value="Chromosome"/>
</dbReference>
<dbReference type="Gene3D" id="3.90.550.10">
    <property type="entry name" value="Spore Coat Polysaccharide Biosynthesis Protein SpsA, Chain A"/>
    <property type="match status" value="1"/>
</dbReference>
<gene>
    <name evidence="2" type="ORF">FNB79_06775</name>
</gene>
<dbReference type="Pfam" id="PF00535">
    <property type="entry name" value="Glycos_transf_2"/>
    <property type="match status" value="1"/>
</dbReference>
<dbReference type="SUPFAM" id="SSF53448">
    <property type="entry name" value="Nucleotide-diphospho-sugar transferases"/>
    <property type="match status" value="1"/>
</dbReference>
<keyword evidence="3" id="KW-1185">Reference proteome</keyword>
<reference evidence="2 3" key="1">
    <citation type="submission" date="2019-07" db="EMBL/GenBank/DDBJ databases">
        <title>Genome sequencing for Formosa sp. PS13.</title>
        <authorList>
            <person name="Park S.-J."/>
        </authorList>
    </citation>
    <scope>NUCLEOTIDE SEQUENCE [LARGE SCALE GENOMIC DNA]</scope>
    <source>
        <strain evidence="2 3">PS13</strain>
    </source>
</reference>
<keyword evidence="2" id="KW-0808">Transferase</keyword>
<dbReference type="CDD" id="cd00761">
    <property type="entry name" value="Glyco_tranf_GTA_type"/>
    <property type="match status" value="1"/>
</dbReference>
<proteinExistence type="predicted"/>
<evidence type="ECO:0000313" key="3">
    <source>
        <dbReference type="Proteomes" id="UP000319209"/>
    </source>
</evidence>
<evidence type="ECO:0000313" key="2">
    <source>
        <dbReference type="EMBL" id="QDO93691.1"/>
    </source>
</evidence>
<dbReference type="KEGG" id="fop:FNB79_06775"/>
<dbReference type="InterPro" id="IPR029044">
    <property type="entry name" value="Nucleotide-diphossugar_trans"/>
</dbReference>
<dbReference type="RefSeq" id="WP_143380593.1">
    <property type="nucleotide sequence ID" value="NZ_CP041637.1"/>
</dbReference>
<dbReference type="OrthoDB" id="9815829at2"/>
<dbReference type="PANTHER" id="PTHR22916">
    <property type="entry name" value="GLYCOSYLTRANSFERASE"/>
    <property type="match status" value="1"/>
</dbReference>